<evidence type="ECO:0000313" key="2">
    <source>
        <dbReference type="Proteomes" id="UP000308600"/>
    </source>
</evidence>
<gene>
    <name evidence="1" type="ORF">BDN72DRAFT_866121</name>
</gene>
<organism evidence="1 2">
    <name type="scientific">Pluteus cervinus</name>
    <dbReference type="NCBI Taxonomy" id="181527"/>
    <lineage>
        <taxon>Eukaryota</taxon>
        <taxon>Fungi</taxon>
        <taxon>Dikarya</taxon>
        <taxon>Basidiomycota</taxon>
        <taxon>Agaricomycotina</taxon>
        <taxon>Agaricomycetes</taxon>
        <taxon>Agaricomycetidae</taxon>
        <taxon>Agaricales</taxon>
        <taxon>Pluteineae</taxon>
        <taxon>Pluteaceae</taxon>
        <taxon>Pluteus</taxon>
    </lineage>
</organism>
<accession>A0ACD2ZY61</accession>
<protein>
    <submittedName>
        <fullName evidence="1">Uncharacterized protein</fullName>
    </submittedName>
</protein>
<keyword evidence="2" id="KW-1185">Reference proteome</keyword>
<sequence length="124" mass="13262">MERKVDEVTDGAREAAGAKEGAREAASVVEVTEEKADAVRTGTDGRTEEFEGVDLVGTRGRAGRVIVKLGARVTPFPLAVQATDLSKGLRWPCFFGFGQATLDGLVWLTVGQFGFLIFNVLLSC</sequence>
<dbReference type="Proteomes" id="UP000308600">
    <property type="component" value="Unassembled WGS sequence"/>
</dbReference>
<dbReference type="EMBL" id="ML209532">
    <property type="protein sequence ID" value="TFK58226.1"/>
    <property type="molecule type" value="Genomic_DNA"/>
</dbReference>
<proteinExistence type="predicted"/>
<reference evidence="1 2" key="1">
    <citation type="journal article" date="2019" name="Nat. Ecol. Evol.">
        <title>Megaphylogeny resolves global patterns of mushroom evolution.</title>
        <authorList>
            <person name="Varga T."/>
            <person name="Krizsan K."/>
            <person name="Foldi C."/>
            <person name="Dima B."/>
            <person name="Sanchez-Garcia M."/>
            <person name="Sanchez-Ramirez S."/>
            <person name="Szollosi G.J."/>
            <person name="Szarkandi J.G."/>
            <person name="Papp V."/>
            <person name="Albert L."/>
            <person name="Andreopoulos W."/>
            <person name="Angelini C."/>
            <person name="Antonin V."/>
            <person name="Barry K.W."/>
            <person name="Bougher N.L."/>
            <person name="Buchanan P."/>
            <person name="Buyck B."/>
            <person name="Bense V."/>
            <person name="Catcheside P."/>
            <person name="Chovatia M."/>
            <person name="Cooper J."/>
            <person name="Damon W."/>
            <person name="Desjardin D."/>
            <person name="Finy P."/>
            <person name="Geml J."/>
            <person name="Haridas S."/>
            <person name="Hughes K."/>
            <person name="Justo A."/>
            <person name="Karasinski D."/>
            <person name="Kautmanova I."/>
            <person name="Kiss B."/>
            <person name="Kocsube S."/>
            <person name="Kotiranta H."/>
            <person name="LaButti K.M."/>
            <person name="Lechner B.E."/>
            <person name="Liimatainen K."/>
            <person name="Lipzen A."/>
            <person name="Lukacs Z."/>
            <person name="Mihaltcheva S."/>
            <person name="Morgado L.N."/>
            <person name="Niskanen T."/>
            <person name="Noordeloos M.E."/>
            <person name="Ohm R.A."/>
            <person name="Ortiz-Santana B."/>
            <person name="Ovrebo C."/>
            <person name="Racz N."/>
            <person name="Riley R."/>
            <person name="Savchenko A."/>
            <person name="Shiryaev A."/>
            <person name="Soop K."/>
            <person name="Spirin V."/>
            <person name="Szebenyi C."/>
            <person name="Tomsovsky M."/>
            <person name="Tulloss R.E."/>
            <person name="Uehling J."/>
            <person name="Grigoriev I.V."/>
            <person name="Vagvolgyi C."/>
            <person name="Papp T."/>
            <person name="Martin F.M."/>
            <person name="Miettinen O."/>
            <person name="Hibbett D.S."/>
            <person name="Nagy L.G."/>
        </authorList>
    </citation>
    <scope>NUCLEOTIDE SEQUENCE [LARGE SCALE GENOMIC DNA]</scope>
    <source>
        <strain evidence="1 2">NL-1719</strain>
    </source>
</reference>
<evidence type="ECO:0000313" key="1">
    <source>
        <dbReference type="EMBL" id="TFK58226.1"/>
    </source>
</evidence>
<name>A0ACD2ZY61_9AGAR</name>